<dbReference type="InterPro" id="IPR013766">
    <property type="entry name" value="Thioredoxin_domain"/>
</dbReference>
<dbReference type="InterPro" id="IPR012336">
    <property type="entry name" value="Thioredoxin-like_fold"/>
</dbReference>
<gene>
    <name evidence="2" type="ORF">MNB_SM-5-795</name>
</gene>
<evidence type="ECO:0000313" key="2">
    <source>
        <dbReference type="EMBL" id="SFV56943.1"/>
    </source>
</evidence>
<dbReference type="PROSITE" id="PS51352">
    <property type="entry name" value="THIOREDOXIN_2"/>
    <property type="match status" value="1"/>
</dbReference>
<organism evidence="2">
    <name type="scientific">hydrothermal vent metagenome</name>
    <dbReference type="NCBI Taxonomy" id="652676"/>
    <lineage>
        <taxon>unclassified sequences</taxon>
        <taxon>metagenomes</taxon>
        <taxon>ecological metagenomes</taxon>
    </lineage>
</organism>
<accession>A0A1W1BTV5</accession>
<sequence length="277" mass="31000">MSLMWKLSATVLLLSSLACAQNSSDDVADFLEDQFSNNPRLKSVDVEVDSVVPVKEVKGWNAYIVDVKAVLKQKNKKSIDQKMIWFSNGDVITKDLIDLKSGQNLVEVIKPQFKDIYYKAENLIYGDKNASHKIVIFSDPLCPFCKGFVPVALPELKKEPNKFAVYYYHLPLVRLHPASATLVRAAVAAELKGVKDVILRLYTVKVNPREKDVNKILAAFNKVEGTNITIADINSDAVKKQIKSDAAIANDLMVRGTPTVYLDGKIDKTRKKYLKVK</sequence>
<dbReference type="PROSITE" id="PS51257">
    <property type="entry name" value="PROKAR_LIPOPROTEIN"/>
    <property type="match status" value="1"/>
</dbReference>
<dbReference type="EMBL" id="FPHH01000044">
    <property type="protein sequence ID" value="SFV56943.1"/>
    <property type="molecule type" value="Genomic_DNA"/>
</dbReference>
<dbReference type="AlphaFoldDB" id="A0A1W1BTV5"/>
<dbReference type="InterPro" id="IPR051470">
    <property type="entry name" value="Thiol:disulfide_interchange"/>
</dbReference>
<protein>
    <submittedName>
        <fullName evidence="2">Secreted protein, suppressor for copper-sensitivity ScsC</fullName>
    </submittedName>
</protein>
<dbReference type="PANTHER" id="PTHR35272">
    <property type="entry name" value="THIOL:DISULFIDE INTERCHANGE PROTEIN DSBC-RELATED"/>
    <property type="match status" value="1"/>
</dbReference>
<dbReference type="Pfam" id="PF13462">
    <property type="entry name" value="Thioredoxin_4"/>
    <property type="match status" value="1"/>
</dbReference>
<reference evidence="2" key="1">
    <citation type="submission" date="2016-10" db="EMBL/GenBank/DDBJ databases">
        <authorList>
            <person name="de Groot N.N."/>
        </authorList>
    </citation>
    <scope>NUCLEOTIDE SEQUENCE</scope>
</reference>
<dbReference type="PANTHER" id="PTHR35272:SF3">
    <property type="entry name" value="THIOL:DISULFIDE INTERCHANGE PROTEIN DSBC"/>
    <property type="match status" value="1"/>
</dbReference>
<dbReference type="SUPFAM" id="SSF52833">
    <property type="entry name" value="Thioredoxin-like"/>
    <property type="match status" value="1"/>
</dbReference>
<dbReference type="Gene3D" id="3.40.30.10">
    <property type="entry name" value="Glutaredoxin"/>
    <property type="match status" value="1"/>
</dbReference>
<dbReference type="InterPro" id="IPR036249">
    <property type="entry name" value="Thioredoxin-like_sf"/>
</dbReference>
<proteinExistence type="predicted"/>
<evidence type="ECO:0000259" key="1">
    <source>
        <dbReference type="PROSITE" id="PS51352"/>
    </source>
</evidence>
<feature type="domain" description="Thioredoxin" evidence="1">
    <location>
        <begin position="72"/>
        <end position="243"/>
    </location>
</feature>
<name>A0A1W1BTV5_9ZZZZ</name>